<accession>A0A517TBF6</accession>
<keyword evidence="4" id="KW-1185">Reference proteome</keyword>
<dbReference type="InterPro" id="IPR001173">
    <property type="entry name" value="Glyco_trans_2-like"/>
</dbReference>
<organism evidence="3 4">
    <name type="scientific">Calycomorphotria hydatis</name>
    <dbReference type="NCBI Taxonomy" id="2528027"/>
    <lineage>
        <taxon>Bacteria</taxon>
        <taxon>Pseudomonadati</taxon>
        <taxon>Planctomycetota</taxon>
        <taxon>Planctomycetia</taxon>
        <taxon>Planctomycetales</taxon>
        <taxon>Planctomycetaceae</taxon>
        <taxon>Calycomorphotria</taxon>
    </lineage>
</organism>
<dbReference type="EMBL" id="CP036316">
    <property type="protein sequence ID" value="QDT65704.1"/>
    <property type="molecule type" value="Genomic_DNA"/>
</dbReference>
<dbReference type="Pfam" id="PF00535">
    <property type="entry name" value="Glycos_transf_2"/>
    <property type="match status" value="1"/>
</dbReference>
<keyword evidence="3" id="KW-0328">Glycosyltransferase</keyword>
<dbReference type="CDD" id="cd04179">
    <property type="entry name" value="DPM_DPG-synthase_like"/>
    <property type="match status" value="1"/>
</dbReference>
<dbReference type="InterPro" id="IPR029044">
    <property type="entry name" value="Nucleotide-diphossugar_trans"/>
</dbReference>
<keyword evidence="3" id="KW-0808">Transferase</keyword>
<dbReference type="GO" id="GO:0047267">
    <property type="term" value="F:undecaprenyl-phosphate mannosyltransferase activity"/>
    <property type="evidence" value="ECO:0007669"/>
    <property type="project" value="UniProtKB-EC"/>
</dbReference>
<dbReference type="SUPFAM" id="SSF53448">
    <property type="entry name" value="Nucleotide-diphospho-sugar transferases"/>
    <property type="match status" value="1"/>
</dbReference>
<dbReference type="OrthoDB" id="9810303at2"/>
<evidence type="ECO:0000259" key="2">
    <source>
        <dbReference type="Pfam" id="PF00535"/>
    </source>
</evidence>
<evidence type="ECO:0000313" key="4">
    <source>
        <dbReference type="Proteomes" id="UP000319976"/>
    </source>
</evidence>
<name>A0A517TBF6_9PLAN</name>
<dbReference type="RefSeq" id="WP_145264070.1">
    <property type="nucleotide sequence ID" value="NZ_CP036316.1"/>
</dbReference>
<dbReference type="PANTHER" id="PTHR48090">
    <property type="entry name" value="UNDECAPRENYL-PHOSPHATE 4-DEOXY-4-FORMAMIDO-L-ARABINOSE TRANSFERASE-RELATED"/>
    <property type="match status" value="1"/>
</dbReference>
<feature type="region of interest" description="Disordered" evidence="1">
    <location>
        <begin position="1"/>
        <end position="25"/>
    </location>
</feature>
<dbReference type="KEGG" id="chya:V22_29640"/>
<evidence type="ECO:0000256" key="1">
    <source>
        <dbReference type="SAM" id="MobiDB-lite"/>
    </source>
</evidence>
<dbReference type="InterPro" id="IPR050256">
    <property type="entry name" value="Glycosyltransferase_2"/>
</dbReference>
<dbReference type="Gene3D" id="3.90.550.10">
    <property type="entry name" value="Spore Coat Polysaccharide Biosynthesis Protein SpsA, Chain A"/>
    <property type="match status" value="1"/>
</dbReference>
<gene>
    <name evidence="3" type="ORF">V22_29640</name>
</gene>
<protein>
    <submittedName>
        <fullName evidence="3">Undecaprenyl-phosphate mannosyltransferase</fullName>
        <ecNumber evidence="3">2.4.1.54</ecNumber>
    </submittedName>
</protein>
<dbReference type="PANTHER" id="PTHR48090:SF7">
    <property type="entry name" value="RFBJ PROTEIN"/>
    <property type="match status" value="1"/>
</dbReference>
<dbReference type="EC" id="2.4.1.54" evidence="3"/>
<sequence>MGTSNDNTHGGHDETSPLEVATLPEETTTDLNAVTVIIPALNEEESLPLVLRDLPTVGRVIVVDNASTDDTAVVARENGAIVISEPQRGYGAACLRGLVLLEELIADGEKPSEVVAFLDADYSDHPQQLPEIVGPILRNEADFVVGSRLLGEREEGSMPPQSIYGNKLACGLMWMLFGAKHTDLGPFRAISYSALKQLGMCDTNFGWTVEMQIKAARQRLRTIEVPVHYRKRIGASKISGTISGTIRAGSKILYLIAKYGFVRG</sequence>
<proteinExistence type="predicted"/>
<feature type="domain" description="Glycosyltransferase 2-like" evidence="2">
    <location>
        <begin position="35"/>
        <end position="197"/>
    </location>
</feature>
<dbReference type="AlphaFoldDB" id="A0A517TBF6"/>
<dbReference type="Proteomes" id="UP000319976">
    <property type="component" value="Chromosome"/>
</dbReference>
<reference evidence="3 4" key="1">
    <citation type="submission" date="2019-02" db="EMBL/GenBank/DDBJ databases">
        <title>Deep-cultivation of Planctomycetes and their phenomic and genomic characterization uncovers novel biology.</title>
        <authorList>
            <person name="Wiegand S."/>
            <person name="Jogler M."/>
            <person name="Boedeker C."/>
            <person name="Pinto D."/>
            <person name="Vollmers J."/>
            <person name="Rivas-Marin E."/>
            <person name="Kohn T."/>
            <person name="Peeters S.H."/>
            <person name="Heuer A."/>
            <person name="Rast P."/>
            <person name="Oberbeckmann S."/>
            <person name="Bunk B."/>
            <person name="Jeske O."/>
            <person name="Meyerdierks A."/>
            <person name="Storesund J.E."/>
            <person name="Kallscheuer N."/>
            <person name="Luecker S."/>
            <person name="Lage O.M."/>
            <person name="Pohl T."/>
            <person name="Merkel B.J."/>
            <person name="Hornburger P."/>
            <person name="Mueller R.-W."/>
            <person name="Bruemmer F."/>
            <person name="Labrenz M."/>
            <person name="Spormann A.M."/>
            <person name="Op den Camp H."/>
            <person name="Overmann J."/>
            <person name="Amann R."/>
            <person name="Jetten M.S.M."/>
            <person name="Mascher T."/>
            <person name="Medema M.H."/>
            <person name="Devos D.P."/>
            <person name="Kaster A.-K."/>
            <person name="Ovreas L."/>
            <person name="Rohde M."/>
            <person name="Galperin M.Y."/>
            <person name="Jogler C."/>
        </authorList>
    </citation>
    <scope>NUCLEOTIDE SEQUENCE [LARGE SCALE GENOMIC DNA]</scope>
    <source>
        <strain evidence="3 4">V22</strain>
    </source>
</reference>
<evidence type="ECO:0000313" key="3">
    <source>
        <dbReference type="EMBL" id="QDT65704.1"/>
    </source>
</evidence>